<dbReference type="InterPro" id="IPR050275">
    <property type="entry name" value="PGM_Phosphatase"/>
</dbReference>
<dbReference type="OrthoDB" id="9781415at2"/>
<feature type="active site" description="Proton donor/acceptor" evidence="1">
    <location>
        <position position="91"/>
    </location>
</feature>
<dbReference type="Pfam" id="PF00300">
    <property type="entry name" value="His_Phos_1"/>
    <property type="match status" value="1"/>
</dbReference>
<organism evidence="3 4">
    <name type="scientific">Nitratireductor mangrovi</name>
    <dbReference type="NCBI Taxonomy" id="2599600"/>
    <lineage>
        <taxon>Bacteria</taxon>
        <taxon>Pseudomonadati</taxon>
        <taxon>Pseudomonadota</taxon>
        <taxon>Alphaproteobacteria</taxon>
        <taxon>Hyphomicrobiales</taxon>
        <taxon>Phyllobacteriaceae</taxon>
        <taxon>Nitratireductor</taxon>
    </lineage>
</organism>
<dbReference type="CDD" id="cd07067">
    <property type="entry name" value="HP_PGM_like"/>
    <property type="match status" value="1"/>
</dbReference>
<dbReference type="SUPFAM" id="SSF53254">
    <property type="entry name" value="Phosphoglycerate mutase-like"/>
    <property type="match status" value="1"/>
</dbReference>
<dbReference type="PANTHER" id="PTHR48100:SF59">
    <property type="entry name" value="ADENOSYLCOBALAMIN_ALPHA-RIBAZOLE PHOSPHATASE"/>
    <property type="match status" value="1"/>
</dbReference>
<sequence length="196" mass="21577">MFYAIRHGATRWNAEGRFQGRSDIPLSREGRIQAEQCAQRLTELVRDGRVDGLPGAIVTSPLERAVATAEVACDVLGLPRLAIERDVRLREAGFGSWEGLTTLEVKARFPEERRSRKQDRWGFAPPGGESFDDLAAAMQSFVSERAEDDPTLVVTHSGNMRVLLALYAGMERTDAVRAPIGHDAIFACGLDGLRVL</sequence>
<proteinExistence type="predicted"/>
<evidence type="ECO:0000313" key="3">
    <source>
        <dbReference type="EMBL" id="QDZ02682.1"/>
    </source>
</evidence>
<dbReference type="SMART" id="SM00855">
    <property type="entry name" value="PGAM"/>
    <property type="match status" value="1"/>
</dbReference>
<feature type="binding site" evidence="2">
    <location>
        <position position="64"/>
    </location>
    <ligand>
        <name>substrate</name>
    </ligand>
</feature>
<dbReference type="PIRSF" id="PIRSF000709">
    <property type="entry name" value="6PFK_2-Ptase"/>
    <property type="match status" value="1"/>
</dbReference>
<dbReference type="InterPro" id="IPR013078">
    <property type="entry name" value="His_Pase_superF_clade-1"/>
</dbReference>
<feature type="binding site" evidence="2">
    <location>
        <begin position="6"/>
        <end position="13"/>
    </location>
    <ligand>
        <name>substrate</name>
    </ligand>
</feature>
<dbReference type="KEGG" id="niy:FQ775_21180"/>
<gene>
    <name evidence="3" type="ORF">FQ775_21180</name>
</gene>
<evidence type="ECO:0000256" key="1">
    <source>
        <dbReference type="PIRSR" id="PIRSR613078-1"/>
    </source>
</evidence>
<evidence type="ECO:0000313" key="4">
    <source>
        <dbReference type="Proteomes" id="UP000321389"/>
    </source>
</evidence>
<dbReference type="EMBL" id="CP042301">
    <property type="protein sequence ID" value="QDZ02682.1"/>
    <property type="molecule type" value="Genomic_DNA"/>
</dbReference>
<dbReference type="AlphaFoldDB" id="A0A5B8L4G8"/>
<dbReference type="RefSeq" id="WP_146301317.1">
    <property type="nucleotide sequence ID" value="NZ_CP042301.2"/>
</dbReference>
<dbReference type="GO" id="GO:0005737">
    <property type="term" value="C:cytoplasm"/>
    <property type="evidence" value="ECO:0007669"/>
    <property type="project" value="TreeGrafter"/>
</dbReference>
<dbReference type="InterPro" id="IPR029033">
    <property type="entry name" value="His_PPase_superfam"/>
</dbReference>
<dbReference type="Proteomes" id="UP000321389">
    <property type="component" value="Chromosome"/>
</dbReference>
<dbReference type="Gene3D" id="3.40.50.1240">
    <property type="entry name" value="Phosphoglycerate mutase-like"/>
    <property type="match status" value="1"/>
</dbReference>
<protein>
    <submittedName>
        <fullName evidence="3">Histidine phosphatase family protein</fullName>
    </submittedName>
</protein>
<accession>A0A5B8L4G8</accession>
<name>A0A5B8L4G8_9HYPH</name>
<evidence type="ECO:0000256" key="2">
    <source>
        <dbReference type="PIRSR" id="PIRSR613078-2"/>
    </source>
</evidence>
<dbReference type="PANTHER" id="PTHR48100">
    <property type="entry name" value="BROAD-SPECIFICITY PHOSPHATASE YOR283W-RELATED"/>
    <property type="match status" value="1"/>
</dbReference>
<reference evidence="3" key="1">
    <citation type="submission" date="2020-04" db="EMBL/GenBank/DDBJ databases">
        <title>Nitratireductor sp. nov. isolated from mangrove soil.</title>
        <authorList>
            <person name="Ye Y."/>
        </authorList>
    </citation>
    <scope>NUCLEOTIDE SEQUENCE</scope>
    <source>
        <strain evidence="3">SY7</strain>
    </source>
</reference>
<feature type="active site" description="Tele-phosphohistidine intermediate" evidence="1">
    <location>
        <position position="7"/>
    </location>
</feature>
<dbReference type="GO" id="GO:0016791">
    <property type="term" value="F:phosphatase activity"/>
    <property type="evidence" value="ECO:0007669"/>
    <property type="project" value="TreeGrafter"/>
</dbReference>
<keyword evidence="4" id="KW-1185">Reference proteome</keyword>